<dbReference type="GeneID" id="85330274"/>
<keyword evidence="2" id="KW-1185">Reference proteome</keyword>
<dbReference type="AlphaFoldDB" id="A0AA40B751"/>
<sequence>MATEYGLWTVHLENTAGPSESGTCSMDRTHRTICGMVFRNNAPKIERAAHIRPKFMEWRETCGPLQGLRFACLCGGPVLGLLSFIAVTSPPLPIGTTIATRNGHEIGSGFNNGLRHVQSMCE</sequence>
<accession>A0AA40B751</accession>
<organism evidence="1 2">
    <name type="scientific">Lasiosphaeria miniovina</name>
    <dbReference type="NCBI Taxonomy" id="1954250"/>
    <lineage>
        <taxon>Eukaryota</taxon>
        <taxon>Fungi</taxon>
        <taxon>Dikarya</taxon>
        <taxon>Ascomycota</taxon>
        <taxon>Pezizomycotina</taxon>
        <taxon>Sordariomycetes</taxon>
        <taxon>Sordariomycetidae</taxon>
        <taxon>Sordariales</taxon>
        <taxon>Lasiosphaeriaceae</taxon>
        <taxon>Lasiosphaeria</taxon>
    </lineage>
</organism>
<dbReference type="RefSeq" id="XP_060301750.1">
    <property type="nucleotide sequence ID" value="XM_060447004.1"/>
</dbReference>
<comment type="caution">
    <text evidence="1">The sequence shown here is derived from an EMBL/GenBank/DDBJ whole genome shotgun (WGS) entry which is preliminary data.</text>
</comment>
<dbReference type="Proteomes" id="UP001172101">
    <property type="component" value="Unassembled WGS sequence"/>
</dbReference>
<proteinExistence type="predicted"/>
<evidence type="ECO:0000313" key="1">
    <source>
        <dbReference type="EMBL" id="KAK0728895.1"/>
    </source>
</evidence>
<evidence type="ECO:0000313" key="2">
    <source>
        <dbReference type="Proteomes" id="UP001172101"/>
    </source>
</evidence>
<name>A0AA40B751_9PEZI</name>
<protein>
    <submittedName>
        <fullName evidence="1">Uncharacterized protein</fullName>
    </submittedName>
</protein>
<dbReference type="EMBL" id="JAUIRO010000002">
    <property type="protein sequence ID" value="KAK0728895.1"/>
    <property type="molecule type" value="Genomic_DNA"/>
</dbReference>
<gene>
    <name evidence="1" type="ORF">B0T26DRAFT_800531</name>
</gene>
<reference evidence="1" key="1">
    <citation type="submission" date="2023-06" db="EMBL/GenBank/DDBJ databases">
        <title>Genome-scale phylogeny and comparative genomics of the fungal order Sordariales.</title>
        <authorList>
            <consortium name="Lawrence Berkeley National Laboratory"/>
            <person name="Hensen N."/>
            <person name="Bonometti L."/>
            <person name="Westerberg I."/>
            <person name="Brannstrom I.O."/>
            <person name="Guillou S."/>
            <person name="Cros-Aarteil S."/>
            <person name="Calhoun S."/>
            <person name="Haridas S."/>
            <person name="Kuo A."/>
            <person name="Mondo S."/>
            <person name="Pangilinan J."/>
            <person name="Riley R."/>
            <person name="LaButti K."/>
            <person name="Andreopoulos B."/>
            <person name="Lipzen A."/>
            <person name="Chen C."/>
            <person name="Yanf M."/>
            <person name="Daum C."/>
            <person name="Ng V."/>
            <person name="Clum A."/>
            <person name="Steindorff A."/>
            <person name="Ohm R."/>
            <person name="Martin F."/>
            <person name="Silar P."/>
            <person name="Natvig D."/>
            <person name="Lalanne C."/>
            <person name="Gautier V."/>
            <person name="Ament-velasquez S.L."/>
            <person name="Kruys A."/>
            <person name="Hutchinson M.I."/>
            <person name="Powell A.J."/>
            <person name="Barry K."/>
            <person name="Miller A.N."/>
            <person name="Grigoriev I.V."/>
            <person name="Debuchy R."/>
            <person name="Gladieux P."/>
            <person name="Thoren M.H."/>
            <person name="Johannesson H."/>
        </authorList>
    </citation>
    <scope>NUCLEOTIDE SEQUENCE</scope>
    <source>
        <strain evidence="1">SMH2392-1A</strain>
    </source>
</reference>